<sequence length="215" mass="24394">MIKANLIIIIVVAALALSAAGFWVVRDIQNAKTAAPVVQNAEKPVSPPVNDLPASPSLGGDDPTAWLQKGILKKNAGDYKGAKEAWEYAAKIRPEDYIAYNNLGDLYHYYLKDYSKAEFYLKKTVELKPDYLQGYTNLHDLYRIFYKEKSDFADDILLEGIKNNQQDYYLRIILASYYKDAGDKQSARKYYEEALRLNPPNKAAIEEELAGLDRQ</sequence>
<organism evidence="5 6">
    <name type="scientific">Candidatus Yanofskybacteria bacterium RIFCSPLOWO2_01_FULL_49_17</name>
    <dbReference type="NCBI Taxonomy" id="1802700"/>
    <lineage>
        <taxon>Bacteria</taxon>
        <taxon>Candidatus Yanofskyibacteriota</taxon>
    </lineage>
</organism>
<name>A0A1F8GRV6_9BACT</name>
<evidence type="ECO:0000313" key="6">
    <source>
        <dbReference type="Proteomes" id="UP000178444"/>
    </source>
</evidence>
<dbReference type="Gene3D" id="1.25.40.10">
    <property type="entry name" value="Tetratricopeptide repeat domain"/>
    <property type="match status" value="1"/>
</dbReference>
<feature type="repeat" description="TPR" evidence="3">
    <location>
        <begin position="63"/>
        <end position="96"/>
    </location>
</feature>
<feature type="repeat" description="TPR" evidence="3">
    <location>
        <begin position="168"/>
        <end position="201"/>
    </location>
</feature>
<dbReference type="PROSITE" id="PS50005">
    <property type="entry name" value="TPR"/>
    <property type="match status" value="2"/>
</dbReference>
<dbReference type="PANTHER" id="PTHR44809">
    <property type="match status" value="1"/>
</dbReference>
<evidence type="ECO:0000313" key="5">
    <source>
        <dbReference type="EMBL" id="OGN27179.1"/>
    </source>
</evidence>
<dbReference type="Pfam" id="PF13432">
    <property type="entry name" value="TPR_16"/>
    <property type="match status" value="1"/>
</dbReference>
<proteinExistence type="predicted"/>
<gene>
    <name evidence="5" type="ORF">A2941_03315</name>
</gene>
<feature type="region of interest" description="Disordered" evidence="4">
    <location>
        <begin position="39"/>
        <end position="61"/>
    </location>
</feature>
<dbReference type="AlphaFoldDB" id="A0A1F8GRV6"/>
<dbReference type="InterPro" id="IPR052943">
    <property type="entry name" value="TMTC_O-mannosyl-trnsfr"/>
</dbReference>
<dbReference type="InterPro" id="IPR019734">
    <property type="entry name" value="TPR_rpt"/>
</dbReference>
<comment type="caution">
    <text evidence="5">The sequence shown here is derived from an EMBL/GenBank/DDBJ whole genome shotgun (WGS) entry which is preliminary data.</text>
</comment>
<evidence type="ECO:0000256" key="4">
    <source>
        <dbReference type="SAM" id="MobiDB-lite"/>
    </source>
</evidence>
<dbReference type="Pfam" id="PF07719">
    <property type="entry name" value="TPR_2"/>
    <property type="match status" value="1"/>
</dbReference>
<keyword evidence="1" id="KW-0677">Repeat</keyword>
<evidence type="ECO:0000256" key="3">
    <source>
        <dbReference type="PROSITE-ProRule" id="PRU00339"/>
    </source>
</evidence>
<dbReference type="InterPro" id="IPR013105">
    <property type="entry name" value="TPR_2"/>
</dbReference>
<dbReference type="InterPro" id="IPR011990">
    <property type="entry name" value="TPR-like_helical_dom_sf"/>
</dbReference>
<evidence type="ECO:0000256" key="2">
    <source>
        <dbReference type="ARBA" id="ARBA00022803"/>
    </source>
</evidence>
<evidence type="ECO:0000256" key="1">
    <source>
        <dbReference type="ARBA" id="ARBA00022737"/>
    </source>
</evidence>
<dbReference type="SMART" id="SM00028">
    <property type="entry name" value="TPR"/>
    <property type="match status" value="3"/>
</dbReference>
<dbReference type="PANTHER" id="PTHR44809:SF1">
    <property type="entry name" value="PROTEIN O-MANNOSYL-TRANSFERASE TMTC1"/>
    <property type="match status" value="1"/>
</dbReference>
<dbReference type="EMBL" id="MGKO01000015">
    <property type="protein sequence ID" value="OGN27179.1"/>
    <property type="molecule type" value="Genomic_DNA"/>
</dbReference>
<reference evidence="5 6" key="1">
    <citation type="journal article" date="2016" name="Nat. Commun.">
        <title>Thousands of microbial genomes shed light on interconnected biogeochemical processes in an aquifer system.</title>
        <authorList>
            <person name="Anantharaman K."/>
            <person name="Brown C.T."/>
            <person name="Hug L.A."/>
            <person name="Sharon I."/>
            <person name="Castelle C.J."/>
            <person name="Probst A.J."/>
            <person name="Thomas B.C."/>
            <person name="Singh A."/>
            <person name="Wilkins M.J."/>
            <person name="Karaoz U."/>
            <person name="Brodie E.L."/>
            <person name="Williams K.H."/>
            <person name="Hubbard S.S."/>
            <person name="Banfield J.F."/>
        </authorList>
    </citation>
    <scope>NUCLEOTIDE SEQUENCE [LARGE SCALE GENOMIC DNA]</scope>
</reference>
<keyword evidence="2 3" id="KW-0802">TPR repeat</keyword>
<dbReference type="SUPFAM" id="SSF48452">
    <property type="entry name" value="TPR-like"/>
    <property type="match status" value="1"/>
</dbReference>
<dbReference type="Proteomes" id="UP000178444">
    <property type="component" value="Unassembled WGS sequence"/>
</dbReference>
<protein>
    <submittedName>
        <fullName evidence="5">Uncharacterized protein</fullName>
    </submittedName>
</protein>
<accession>A0A1F8GRV6</accession>